<reference evidence="2" key="1">
    <citation type="submission" date="2025-08" db="UniProtKB">
        <authorList>
            <consortium name="RefSeq"/>
        </authorList>
    </citation>
    <scope>IDENTIFICATION</scope>
    <source>
        <tissue evidence="2">Whole body</tissue>
    </source>
</reference>
<accession>A0A8B8F3S8</accession>
<proteinExistence type="predicted"/>
<dbReference type="GeneID" id="112679669"/>
<gene>
    <name evidence="2" type="primary">LOC112679669</name>
</gene>
<feature type="non-terminal residue" evidence="2">
    <location>
        <position position="106"/>
    </location>
</feature>
<evidence type="ECO:0000313" key="1">
    <source>
        <dbReference type="Proteomes" id="UP000694846"/>
    </source>
</evidence>
<keyword evidence="1" id="KW-1185">Reference proteome</keyword>
<dbReference type="RefSeq" id="XP_025405343.1">
    <property type="nucleotide sequence ID" value="XM_025549558.1"/>
</dbReference>
<dbReference type="AlphaFoldDB" id="A0A8B8F3S8"/>
<dbReference type="Proteomes" id="UP000694846">
    <property type="component" value="Unplaced"/>
</dbReference>
<name>A0A8B8F3S8_9HEMI</name>
<evidence type="ECO:0000313" key="2">
    <source>
        <dbReference type="RefSeq" id="XP_025405343.1"/>
    </source>
</evidence>
<organism evidence="1 2">
    <name type="scientific">Sipha flava</name>
    <name type="common">yellow sugarcane aphid</name>
    <dbReference type="NCBI Taxonomy" id="143950"/>
    <lineage>
        <taxon>Eukaryota</taxon>
        <taxon>Metazoa</taxon>
        <taxon>Ecdysozoa</taxon>
        <taxon>Arthropoda</taxon>
        <taxon>Hexapoda</taxon>
        <taxon>Insecta</taxon>
        <taxon>Pterygota</taxon>
        <taxon>Neoptera</taxon>
        <taxon>Paraneoptera</taxon>
        <taxon>Hemiptera</taxon>
        <taxon>Sternorrhyncha</taxon>
        <taxon>Aphidomorpha</taxon>
        <taxon>Aphidoidea</taxon>
        <taxon>Aphididae</taxon>
        <taxon>Sipha</taxon>
    </lineage>
</organism>
<dbReference type="OrthoDB" id="6623337at2759"/>
<sequence length="106" mass="12741">MPLTTLQNKMLLTENSVLKYLLHKRYKKIKKSYLTRAIILKDRMIFGEFYHLYNQVRCDDALFRSYTRMSVATFDYIVEIIRPEFDLKSTNFQDPIPVEERLVVTI</sequence>
<protein>
    <submittedName>
        <fullName evidence="2">Uncharacterized protein LOC112679669</fullName>
    </submittedName>
</protein>